<dbReference type="InterPro" id="IPR009293">
    <property type="entry name" value="UPF0478"/>
</dbReference>
<sequence length="163" mass="16698">MSLGDVAGLIAAIAFVVLVGFLIYPLIRLGKLFDQLSQTVKETGDHAFPALDEGTETVRKINQSLDDVNDVSDALSTTANNVSSLTDLYGSMLGKPAIKVASTLWAVRQTVGDFFKGFGRGGKKVVESTATPAAAKPAAEKPASKPAAAAASASASASTKAGK</sequence>
<evidence type="ECO:0000256" key="1">
    <source>
        <dbReference type="SAM" id="MobiDB-lite"/>
    </source>
</evidence>
<name>A0A261EX87_9BIFI</name>
<dbReference type="EMBL" id="MWWR01000008">
    <property type="protein sequence ID" value="OZG51455.1"/>
    <property type="molecule type" value="Genomic_DNA"/>
</dbReference>
<keyword evidence="4" id="KW-1185">Reference proteome</keyword>
<protein>
    <recommendedName>
        <fullName evidence="5">DUF948 domain-containing protein</fullName>
    </recommendedName>
</protein>
<gene>
    <name evidence="3" type="ORF">PSRA_1090</name>
</gene>
<proteinExistence type="predicted"/>
<evidence type="ECO:0008006" key="5">
    <source>
        <dbReference type="Google" id="ProtNLM"/>
    </source>
</evidence>
<reference evidence="3 4" key="1">
    <citation type="journal article" date="2017" name="BMC Genomics">
        <title>Comparative genomic and phylogenomic analyses of the Bifidobacteriaceae family.</title>
        <authorList>
            <person name="Lugli G.A."/>
            <person name="Milani C."/>
            <person name="Turroni F."/>
            <person name="Duranti S."/>
            <person name="Mancabelli L."/>
            <person name="Mangifesta M."/>
            <person name="Ferrario C."/>
            <person name="Modesto M."/>
            <person name="Mattarelli P."/>
            <person name="Jiri K."/>
            <person name="van Sinderen D."/>
            <person name="Ventura M."/>
        </authorList>
    </citation>
    <scope>NUCLEOTIDE SEQUENCE [LARGE SCALE GENOMIC DNA]</scope>
    <source>
        <strain evidence="3 4">DSM 24742</strain>
    </source>
</reference>
<comment type="caution">
    <text evidence="3">The sequence shown here is derived from an EMBL/GenBank/DDBJ whole genome shotgun (WGS) entry which is preliminary data.</text>
</comment>
<dbReference type="RefSeq" id="WP_094660907.1">
    <property type="nucleotide sequence ID" value="NZ_MWWR01000008.1"/>
</dbReference>
<evidence type="ECO:0000256" key="2">
    <source>
        <dbReference type="SAM" id="Phobius"/>
    </source>
</evidence>
<dbReference type="AlphaFoldDB" id="A0A261EX87"/>
<evidence type="ECO:0000313" key="3">
    <source>
        <dbReference type="EMBL" id="OZG51455.1"/>
    </source>
</evidence>
<organism evidence="3 4">
    <name type="scientific">Pseudoscardovia radai</name>
    <dbReference type="NCBI Taxonomy" id="987066"/>
    <lineage>
        <taxon>Bacteria</taxon>
        <taxon>Bacillati</taxon>
        <taxon>Actinomycetota</taxon>
        <taxon>Actinomycetes</taxon>
        <taxon>Bifidobacteriales</taxon>
        <taxon>Bifidobacteriaceae</taxon>
        <taxon>Pseudoscardovia</taxon>
    </lineage>
</organism>
<feature type="transmembrane region" description="Helical" evidence="2">
    <location>
        <begin position="6"/>
        <end position="27"/>
    </location>
</feature>
<dbReference type="OrthoDB" id="3237344at2"/>
<dbReference type="Proteomes" id="UP000216725">
    <property type="component" value="Unassembled WGS sequence"/>
</dbReference>
<keyword evidence="2" id="KW-1133">Transmembrane helix</keyword>
<dbReference type="Pfam" id="PF06103">
    <property type="entry name" value="DUF948"/>
    <property type="match status" value="1"/>
</dbReference>
<evidence type="ECO:0000313" key="4">
    <source>
        <dbReference type="Proteomes" id="UP000216725"/>
    </source>
</evidence>
<keyword evidence="2" id="KW-0812">Transmembrane</keyword>
<feature type="region of interest" description="Disordered" evidence="1">
    <location>
        <begin position="129"/>
        <end position="163"/>
    </location>
</feature>
<keyword evidence="2" id="KW-0472">Membrane</keyword>
<accession>A0A261EX87</accession>
<feature type="compositionally biased region" description="Low complexity" evidence="1">
    <location>
        <begin position="144"/>
        <end position="163"/>
    </location>
</feature>